<dbReference type="PROSITE" id="PS50977">
    <property type="entry name" value="HTH_TETR_2"/>
    <property type="match status" value="1"/>
</dbReference>
<dbReference type="InterPro" id="IPR009057">
    <property type="entry name" value="Homeodomain-like_sf"/>
</dbReference>
<dbReference type="InterPro" id="IPR023772">
    <property type="entry name" value="DNA-bd_HTH_TetR-type_CS"/>
</dbReference>
<keyword evidence="3 5" id="KW-0238">DNA-binding</keyword>
<keyword evidence="4" id="KW-0804">Transcription</keyword>
<dbReference type="SUPFAM" id="SSF46689">
    <property type="entry name" value="Homeodomain-like"/>
    <property type="match status" value="1"/>
</dbReference>
<feature type="domain" description="HTH tetR-type" evidence="6">
    <location>
        <begin position="10"/>
        <end position="70"/>
    </location>
</feature>
<dbReference type="GO" id="GO:0003677">
    <property type="term" value="F:DNA binding"/>
    <property type="evidence" value="ECO:0007669"/>
    <property type="project" value="UniProtKB-UniRule"/>
</dbReference>
<dbReference type="SUPFAM" id="SSF48498">
    <property type="entry name" value="Tetracyclin repressor-like, C-terminal domain"/>
    <property type="match status" value="1"/>
</dbReference>
<dbReference type="InParanoid" id="A0A4R6QIY6"/>
<dbReference type="InterPro" id="IPR036271">
    <property type="entry name" value="Tet_transcr_reg_TetR-rel_C_sf"/>
</dbReference>
<evidence type="ECO:0000256" key="2">
    <source>
        <dbReference type="ARBA" id="ARBA00023015"/>
    </source>
</evidence>
<gene>
    <name evidence="7" type="ORF">DES47_10985</name>
</gene>
<dbReference type="Proteomes" id="UP000295361">
    <property type="component" value="Unassembled WGS sequence"/>
</dbReference>
<accession>A0A4R6QIY6</accession>
<dbReference type="EMBL" id="SNXS01000009">
    <property type="protein sequence ID" value="TDP62105.1"/>
    <property type="molecule type" value="Genomic_DNA"/>
</dbReference>
<evidence type="ECO:0000256" key="1">
    <source>
        <dbReference type="ARBA" id="ARBA00022491"/>
    </source>
</evidence>
<evidence type="ECO:0000259" key="6">
    <source>
        <dbReference type="PROSITE" id="PS50977"/>
    </source>
</evidence>
<proteinExistence type="predicted"/>
<keyword evidence="8" id="KW-1185">Reference proteome</keyword>
<keyword evidence="2" id="KW-0805">Transcription regulation</keyword>
<dbReference type="PANTHER" id="PTHR47506:SF6">
    <property type="entry name" value="HTH-TYPE TRANSCRIPTIONAL REPRESSOR NEMR"/>
    <property type="match status" value="1"/>
</dbReference>
<dbReference type="Pfam" id="PF00440">
    <property type="entry name" value="TetR_N"/>
    <property type="match status" value="1"/>
</dbReference>
<feature type="DNA-binding region" description="H-T-H motif" evidence="5">
    <location>
        <begin position="33"/>
        <end position="52"/>
    </location>
</feature>
<dbReference type="InterPro" id="IPR001647">
    <property type="entry name" value="HTH_TetR"/>
</dbReference>
<dbReference type="PANTHER" id="PTHR47506">
    <property type="entry name" value="TRANSCRIPTIONAL REGULATORY PROTEIN"/>
    <property type="match status" value="1"/>
</dbReference>
<reference evidence="7 8" key="1">
    <citation type="submission" date="2019-03" db="EMBL/GenBank/DDBJ databases">
        <title>Genomic Encyclopedia of Type Strains, Phase IV (KMG-IV): sequencing the most valuable type-strain genomes for metagenomic binning, comparative biology and taxonomic classification.</title>
        <authorList>
            <person name="Goeker M."/>
        </authorList>
    </citation>
    <scope>NUCLEOTIDE SEQUENCE [LARGE SCALE GENOMIC DNA]</scope>
    <source>
        <strain evidence="7 8">DSM 16998</strain>
    </source>
</reference>
<keyword evidence="1" id="KW-0678">Repressor</keyword>
<evidence type="ECO:0000256" key="5">
    <source>
        <dbReference type="PROSITE-ProRule" id="PRU00335"/>
    </source>
</evidence>
<evidence type="ECO:0000256" key="3">
    <source>
        <dbReference type="ARBA" id="ARBA00023125"/>
    </source>
</evidence>
<dbReference type="Gene3D" id="1.10.357.10">
    <property type="entry name" value="Tetracycline Repressor, domain 2"/>
    <property type="match status" value="1"/>
</dbReference>
<evidence type="ECO:0000313" key="8">
    <source>
        <dbReference type="Proteomes" id="UP000295361"/>
    </source>
</evidence>
<dbReference type="Pfam" id="PF13977">
    <property type="entry name" value="TetR_C_6"/>
    <property type="match status" value="1"/>
</dbReference>
<dbReference type="PRINTS" id="PR00455">
    <property type="entry name" value="HTHTETR"/>
</dbReference>
<dbReference type="InterPro" id="IPR039538">
    <property type="entry name" value="BetI_C"/>
</dbReference>
<evidence type="ECO:0000256" key="4">
    <source>
        <dbReference type="ARBA" id="ARBA00023163"/>
    </source>
</evidence>
<evidence type="ECO:0000313" key="7">
    <source>
        <dbReference type="EMBL" id="TDP62105.1"/>
    </source>
</evidence>
<dbReference type="PROSITE" id="PS01081">
    <property type="entry name" value="HTH_TETR_1"/>
    <property type="match status" value="1"/>
</dbReference>
<protein>
    <submittedName>
        <fullName evidence="7">TetR family transcriptional regulator</fullName>
    </submittedName>
</protein>
<name>A0A4R6QIY6_9BURK</name>
<sequence length="201" mass="21881">MPARSAVYMEDMRERILDATLRCLDRSGLANASLSEICQEAKISRGALYVHFASKSEILCCTVARATERWLTVSTFHDVPTLRDFLVAEYDLGGVDLQQGIYVEMELLAAARTDLALREAVRQSSDARADMIRVSMAGLQAKGHLRAGLSSEIAAHLVGCFLDGIFVHALGDRGDRKMHIAAVNTLLAGLLTPKALKSLPP</sequence>
<dbReference type="AlphaFoldDB" id="A0A4R6QIY6"/>
<organism evidence="7 8">
    <name type="scientific">Roseateles toxinivorans</name>
    <dbReference type="NCBI Taxonomy" id="270368"/>
    <lineage>
        <taxon>Bacteria</taxon>
        <taxon>Pseudomonadati</taxon>
        <taxon>Pseudomonadota</taxon>
        <taxon>Betaproteobacteria</taxon>
        <taxon>Burkholderiales</taxon>
        <taxon>Sphaerotilaceae</taxon>
        <taxon>Roseateles</taxon>
    </lineage>
</organism>
<comment type="caution">
    <text evidence="7">The sequence shown here is derived from an EMBL/GenBank/DDBJ whole genome shotgun (WGS) entry which is preliminary data.</text>
</comment>